<keyword evidence="3 6" id="KW-0812">Transmembrane</keyword>
<evidence type="ECO:0000313" key="7">
    <source>
        <dbReference type="EMBL" id="KGQ05727.1"/>
    </source>
</evidence>
<evidence type="ECO:0000256" key="2">
    <source>
        <dbReference type="ARBA" id="ARBA00022448"/>
    </source>
</evidence>
<accession>A0A0A2VHG0</accession>
<dbReference type="Proteomes" id="UP000030106">
    <property type="component" value="Unassembled WGS sequence"/>
</dbReference>
<dbReference type="eggNOG" id="KOG2533">
    <property type="taxonomic scope" value="Eukaryota"/>
</dbReference>
<evidence type="ECO:0000313" key="8">
    <source>
        <dbReference type="Proteomes" id="UP000030106"/>
    </source>
</evidence>
<proteinExistence type="predicted"/>
<keyword evidence="2" id="KW-0813">Transport</keyword>
<feature type="transmembrane region" description="Helical" evidence="6">
    <location>
        <begin position="348"/>
        <end position="366"/>
    </location>
</feature>
<feature type="transmembrane region" description="Helical" evidence="6">
    <location>
        <begin position="296"/>
        <end position="315"/>
    </location>
</feature>
<comment type="caution">
    <text evidence="7">The sequence shown here is derived from an EMBL/GenBank/DDBJ whole genome shotgun (WGS) entry which is preliminary data.</text>
</comment>
<evidence type="ECO:0000256" key="5">
    <source>
        <dbReference type="ARBA" id="ARBA00023136"/>
    </source>
</evidence>
<evidence type="ECO:0000256" key="1">
    <source>
        <dbReference type="ARBA" id="ARBA00004141"/>
    </source>
</evidence>
<dbReference type="InterPro" id="IPR036259">
    <property type="entry name" value="MFS_trans_sf"/>
</dbReference>
<dbReference type="HOGENOM" id="CLU_001265_0_0_1"/>
<dbReference type="GO" id="GO:0016020">
    <property type="term" value="C:membrane"/>
    <property type="evidence" value="ECO:0007669"/>
    <property type="project" value="UniProtKB-SubCell"/>
</dbReference>
<evidence type="ECO:0000256" key="6">
    <source>
        <dbReference type="SAM" id="Phobius"/>
    </source>
</evidence>
<dbReference type="SUPFAM" id="SSF103473">
    <property type="entry name" value="MFS general substrate transporter"/>
    <property type="match status" value="1"/>
</dbReference>
<protein>
    <submittedName>
        <fullName evidence="7">Putative transporter</fullName>
    </submittedName>
</protein>
<dbReference type="STRING" id="1245745.A0A0A2VHG0"/>
<dbReference type="PANTHER" id="PTHR43791:SF51">
    <property type="entry name" value="MAJOR FACILITATOR SUPERFAMILY (MFS) PROFILE DOMAIN-CONTAINING PROTEIN"/>
    <property type="match status" value="1"/>
</dbReference>
<evidence type="ECO:0000256" key="3">
    <source>
        <dbReference type="ARBA" id="ARBA00022692"/>
    </source>
</evidence>
<dbReference type="InterPro" id="IPR011701">
    <property type="entry name" value="MFS"/>
</dbReference>
<organism evidence="7 8">
    <name type="scientific">Beauveria bassiana D1-5</name>
    <dbReference type="NCBI Taxonomy" id="1245745"/>
    <lineage>
        <taxon>Eukaryota</taxon>
        <taxon>Fungi</taxon>
        <taxon>Dikarya</taxon>
        <taxon>Ascomycota</taxon>
        <taxon>Pezizomycotina</taxon>
        <taxon>Sordariomycetes</taxon>
        <taxon>Hypocreomycetidae</taxon>
        <taxon>Hypocreales</taxon>
        <taxon>Cordycipitaceae</taxon>
        <taxon>Beauveria</taxon>
    </lineage>
</organism>
<keyword evidence="4 6" id="KW-1133">Transmembrane helix</keyword>
<gene>
    <name evidence="7" type="ORF">BBAD15_g9049</name>
</gene>
<dbReference type="OrthoDB" id="2985014at2759"/>
<feature type="transmembrane region" description="Helical" evidence="6">
    <location>
        <begin position="257"/>
        <end position="276"/>
    </location>
</feature>
<dbReference type="GO" id="GO:0022857">
    <property type="term" value="F:transmembrane transporter activity"/>
    <property type="evidence" value="ECO:0007669"/>
    <property type="project" value="InterPro"/>
</dbReference>
<dbReference type="Pfam" id="PF07690">
    <property type="entry name" value="MFS_1"/>
    <property type="match status" value="1"/>
</dbReference>
<dbReference type="PANTHER" id="PTHR43791">
    <property type="entry name" value="PERMEASE-RELATED"/>
    <property type="match status" value="1"/>
</dbReference>
<dbReference type="EMBL" id="ANFO01000917">
    <property type="protein sequence ID" value="KGQ05727.1"/>
    <property type="molecule type" value="Genomic_DNA"/>
</dbReference>
<dbReference type="Gene3D" id="1.20.1250.20">
    <property type="entry name" value="MFS general substrate transporter like domains"/>
    <property type="match status" value="3"/>
</dbReference>
<feature type="transmembrane region" description="Helical" evidence="6">
    <location>
        <begin position="324"/>
        <end position="342"/>
    </location>
</feature>
<sequence>MTNSSRAIETHKDVEAIKTTNVYTNGANDQDARGIRFVPRGEAMPEASSSQESIAGYDAELMSGRTLLSAEEEKKLLRKIDWRLMTLCSLIFMFKQLDSQNISNARIMNRGTSHNIMTQLGMTADEYNLVTVAYYVSHTLGKLALAFKLIAILDPVHYICGNTAGILGGLLAYGFDTISGAGGLSGWQWLFLVEGLATVLFGSIIWFVLPDFPETASWLTEREKKFIQARLPANAPRATEANFNLSEIFASLRDKRLWLFTLIWATFTVGTQGVTFYQSTVIADLGFSTIAQAQLLNLPITVTALLIIAVTGIMADRRNIPRPLYPLTFLVIIIICYGVFVAHPSSAAIYAVTLIGNAVTAAWFPVMCHGVGRRVHHLDDGDLVDHALYGKRNKEDKASKAGS</sequence>
<feature type="transmembrane region" description="Helical" evidence="6">
    <location>
        <begin position="187"/>
        <end position="209"/>
    </location>
</feature>
<keyword evidence="5 6" id="KW-0472">Membrane</keyword>
<reference evidence="7 8" key="1">
    <citation type="submission" date="2012-10" db="EMBL/GenBank/DDBJ databases">
        <title>Genome sequencing and analysis of entomopathogenic fungi Beauveria bassiana D1-5.</title>
        <authorList>
            <person name="Li Q."/>
            <person name="Wang L."/>
            <person name="Zhang Z."/>
            <person name="Wang Q."/>
            <person name="Ren J."/>
            <person name="Wang M."/>
            <person name="Xu W."/>
            <person name="Wang J."/>
            <person name="Lu Y."/>
            <person name="Du Q."/>
            <person name="Sun Z."/>
        </authorList>
    </citation>
    <scope>NUCLEOTIDE SEQUENCE [LARGE SCALE GENOMIC DNA]</scope>
    <source>
        <strain evidence="7 8">D1-5</strain>
    </source>
</reference>
<comment type="subcellular location">
    <subcellularLocation>
        <location evidence="1">Membrane</location>
        <topology evidence="1">Multi-pass membrane protein</topology>
    </subcellularLocation>
</comment>
<feature type="transmembrane region" description="Helical" evidence="6">
    <location>
        <begin position="156"/>
        <end position="175"/>
    </location>
</feature>
<dbReference type="AlphaFoldDB" id="A0A0A2VHG0"/>
<evidence type="ECO:0000256" key="4">
    <source>
        <dbReference type="ARBA" id="ARBA00022989"/>
    </source>
</evidence>
<name>A0A0A2VHG0_BEABA</name>